<keyword evidence="3" id="KW-1185">Reference proteome</keyword>
<evidence type="ECO:0000313" key="3">
    <source>
        <dbReference type="Proteomes" id="UP001327225"/>
    </source>
</evidence>
<evidence type="ECO:0000256" key="1">
    <source>
        <dbReference type="SAM" id="Phobius"/>
    </source>
</evidence>
<dbReference type="InterPro" id="IPR011737">
    <property type="entry name" value="CHP02206_TP0381"/>
</dbReference>
<feature type="transmembrane region" description="Helical" evidence="1">
    <location>
        <begin position="92"/>
        <end position="109"/>
    </location>
</feature>
<name>A0ABZ0ZKP8_9ACTN</name>
<keyword evidence="1" id="KW-0812">Transmembrane</keyword>
<proteinExistence type="predicted"/>
<accession>A0ABZ0ZKP8</accession>
<dbReference type="Pfam" id="PF14808">
    <property type="entry name" value="TMEM164"/>
    <property type="match status" value="1"/>
</dbReference>
<feature type="transmembrane region" description="Helical" evidence="1">
    <location>
        <begin position="152"/>
        <end position="172"/>
    </location>
</feature>
<dbReference type="Proteomes" id="UP001327225">
    <property type="component" value="Chromosome"/>
</dbReference>
<organism evidence="2 3">
    <name type="scientific">Nocardioides bizhenqiangii</name>
    <dbReference type="NCBI Taxonomy" id="3095076"/>
    <lineage>
        <taxon>Bacteria</taxon>
        <taxon>Bacillati</taxon>
        <taxon>Actinomycetota</taxon>
        <taxon>Actinomycetes</taxon>
        <taxon>Propionibacteriales</taxon>
        <taxon>Nocardioidaceae</taxon>
        <taxon>Nocardioides</taxon>
    </lineage>
</organism>
<dbReference type="NCBIfam" id="TIGR02206">
    <property type="entry name" value="intg_mem_TP0381"/>
    <property type="match status" value="1"/>
</dbReference>
<keyword evidence="1" id="KW-1133">Transmembrane helix</keyword>
<gene>
    <name evidence="2" type="ORF">SHK19_11755</name>
</gene>
<feature type="transmembrane region" description="Helical" evidence="1">
    <location>
        <begin position="66"/>
        <end position="85"/>
    </location>
</feature>
<feature type="transmembrane region" description="Helical" evidence="1">
    <location>
        <begin position="38"/>
        <end position="60"/>
    </location>
</feature>
<dbReference type="EMBL" id="CP141059">
    <property type="protein sequence ID" value="WQQ24645.1"/>
    <property type="molecule type" value="Genomic_DNA"/>
</dbReference>
<feature type="transmembrane region" description="Helical" evidence="1">
    <location>
        <begin position="121"/>
        <end position="140"/>
    </location>
</feature>
<reference evidence="3" key="1">
    <citation type="submission" date="2023-12" db="EMBL/GenBank/DDBJ databases">
        <title>Novel species in genus Nocardioides.</title>
        <authorList>
            <person name="Zhou H."/>
        </authorList>
    </citation>
    <scope>NUCLEOTIDE SEQUENCE [LARGE SCALE GENOMIC DNA]</scope>
    <source>
        <strain evidence="3">HM61</strain>
    </source>
</reference>
<dbReference type="RefSeq" id="WP_322455151.1">
    <property type="nucleotide sequence ID" value="NZ_CP141059.1"/>
</dbReference>
<evidence type="ECO:0000313" key="2">
    <source>
        <dbReference type="EMBL" id="WQQ24645.1"/>
    </source>
</evidence>
<protein>
    <submittedName>
        <fullName evidence="2">TIGR02206 family membrane protein</fullName>
    </submittedName>
</protein>
<keyword evidence="1" id="KW-0472">Membrane</keyword>
<sequence length="237" mass="26529">MSSYGPTHLVPLVLFVIGLVAAVWLGRQHRAVDGPTRFSRAAAVLVPLATVPFLVIDLIFNFDIAVTLPLHLCDLAWIAASWALWTHKPFPVALTFFWGLTLTIQGVITPALGEDIPHPRYFAFWALHLLIVWAAVYLVIGLGKVPRWRDYGTTVATTLGWAAATYCLNLVADTNYGYLMRKPRSSILDFFGPWPWYVVQEIALIVAVWALMTWVAQRSVKHPSRGSRRPRARSLPS</sequence>
<feature type="transmembrane region" description="Helical" evidence="1">
    <location>
        <begin position="6"/>
        <end position="26"/>
    </location>
</feature>
<feature type="transmembrane region" description="Helical" evidence="1">
    <location>
        <begin position="194"/>
        <end position="216"/>
    </location>
</feature>